<name>A0ACB8V6I1_9TELE</name>
<protein>
    <submittedName>
        <fullName evidence="1">Uncharacterized protein</fullName>
    </submittedName>
</protein>
<dbReference type="EMBL" id="CM041554">
    <property type="protein sequence ID" value="KAI3351054.1"/>
    <property type="molecule type" value="Genomic_DNA"/>
</dbReference>
<gene>
    <name evidence="1" type="ORF">L3Q82_005597</name>
</gene>
<evidence type="ECO:0000313" key="1">
    <source>
        <dbReference type="EMBL" id="KAI3351054.1"/>
    </source>
</evidence>
<organism evidence="1 2">
    <name type="scientific">Scortum barcoo</name>
    <name type="common">barcoo grunter</name>
    <dbReference type="NCBI Taxonomy" id="214431"/>
    <lineage>
        <taxon>Eukaryota</taxon>
        <taxon>Metazoa</taxon>
        <taxon>Chordata</taxon>
        <taxon>Craniata</taxon>
        <taxon>Vertebrata</taxon>
        <taxon>Euteleostomi</taxon>
        <taxon>Actinopterygii</taxon>
        <taxon>Neopterygii</taxon>
        <taxon>Teleostei</taxon>
        <taxon>Neoteleostei</taxon>
        <taxon>Acanthomorphata</taxon>
        <taxon>Eupercaria</taxon>
        <taxon>Centrarchiformes</taxon>
        <taxon>Terapontoidei</taxon>
        <taxon>Terapontidae</taxon>
        <taxon>Scortum</taxon>
    </lineage>
</organism>
<proteinExistence type="predicted"/>
<comment type="caution">
    <text evidence="1">The sequence shown here is derived from an EMBL/GenBank/DDBJ whole genome shotgun (WGS) entry which is preliminary data.</text>
</comment>
<keyword evidence="2" id="KW-1185">Reference proteome</keyword>
<evidence type="ECO:0000313" key="2">
    <source>
        <dbReference type="Proteomes" id="UP000831701"/>
    </source>
</evidence>
<reference evidence="1" key="1">
    <citation type="submission" date="2022-04" db="EMBL/GenBank/DDBJ databases">
        <title>Jade perch genome.</title>
        <authorList>
            <person name="Chao B."/>
        </authorList>
    </citation>
    <scope>NUCLEOTIDE SEQUENCE</scope>
    <source>
        <strain evidence="1">CB-2022</strain>
    </source>
</reference>
<dbReference type="Proteomes" id="UP000831701">
    <property type="component" value="Chromosome 24"/>
</dbReference>
<accession>A0ACB8V6I1</accession>
<sequence>MFRRVKKRKKQAGKLVVKRQKDRLTVSVSLRPPLRGSLPTKTTAGQQRLCVRVSACVRGSPCVCLPAAVAGRPAGIQAECRCVGEMKDPSLNMKVSTELILGGQMSSEEDPFADYLWMEHEEEFNRQVEEELWEEEFIDRCMEELLEEEEQWEWFIPARDLPQLQDQISLLVLDSDVHADADFDIVV</sequence>